<dbReference type="NCBIfam" id="NF010068">
    <property type="entry name" value="PRK13548.1"/>
    <property type="match status" value="1"/>
</dbReference>
<dbReference type="EMBL" id="BMLX01000003">
    <property type="protein sequence ID" value="GGP22662.1"/>
    <property type="molecule type" value="Genomic_DNA"/>
</dbReference>
<organism evidence="8 9">
    <name type="scientific">Silvimonas iriomotensis</name>
    <dbReference type="NCBI Taxonomy" id="449662"/>
    <lineage>
        <taxon>Bacteria</taxon>
        <taxon>Pseudomonadati</taxon>
        <taxon>Pseudomonadota</taxon>
        <taxon>Betaproteobacteria</taxon>
        <taxon>Neisseriales</taxon>
        <taxon>Chitinibacteraceae</taxon>
        <taxon>Silvimonas</taxon>
    </lineage>
</organism>
<evidence type="ECO:0000256" key="3">
    <source>
        <dbReference type="ARBA" id="ARBA00022741"/>
    </source>
</evidence>
<keyword evidence="5" id="KW-1278">Translocase</keyword>
<dbReference type="Pfam" id="PF00005">
    <property type="entry name" value="ABC_tran"/>
    <property type="match status" value="1"/>
</dbReference>
<proteinExistence type="predicted"/>
<dbReference type="InterPro" id="IPR017871">
    <property type="entry name" value="ABC_transporter-like_CS"/>
</dbReference>
<evidence type="ECO:0000259" key="7">
    <source>
        <dbReference type="PROSITE" id="PS50893"/>
    </source>
</evidence>
<dbReference type="RefSeq" id="WP_188704842.1">
    <property type="nucleotide sequence ID" value="NZ_BMLX01000003.1"/>
</dbReference>
<name>A0ABQ2PAU5_9NEIS</name>
<protein>
    <submittedName>
        <fullName evidence="8">Hemin import ATP-binding protein HmuV</fullName>
    </submittedName>
</protein>
<dbReference type="CDD" id="cd03214">
    <property type="entry name" value="ABC_Iron-Siderophores_B12_Hemin"/>
    <property type="match status" value="1"/>
</dbReference>
<dbReference type="InterPro" id="IPR003439">
    <property type="entry name" value="ABC_transporter-like_ATP-bd"/>
</dbReference>
<feature type="domain" description="ABC transporter" evidence="7">
    <location>
        <begin position="2"/>
        <end position="243"/>
    </location>
</feature>
<keyword evidence="9" id="KW-1185">Reference proteome</keyword>
<evidence type="ECO:0000256" key="2">
    <source>
        <dbReference type="ARBA" id="ARBA00022475"/>
    </source>
</evidence>
<sequence>MLIADQLCCGRHGKAVLSGVSLQLNPGEVLGVLGANGAGKSTLLATLAGELPPLAGTLTLNGAPLAIQSAHQQARCRAVLPQTPSLAFELGVRAVAATGAYPFPELSPPDLDALLERTLSLADAAAFTTRRYTTLSGGEQQRVQFARVLTQALAQRASGEYRALLLDEPTASLDPRHQLLLLQTVAQLAREQQLAVLVILHDVNLAAWWCDRLLLLADGAVAALGTPQAVLTPGHLRAVYQINATVTPHPHAPERQLVCFG</sequence>
<dbReference type="Proteomes" id="UP000637267">
    <property type="component" value="Unassembled WGS sequence"/>
</dbReference>
<comment type="caution">
    <text evidence="8">The sequence shown here is derived from an EMBL/GenBank/DDBJ whole genome shotgun (WGS) entry which is preliminary data.</text>
</comment>
<accession>A0ABQ2PAU5</accession>
<keyword evidence="2" id="KW-0472">Membrane</keyword>
<evidence type="ECO:0000313" key="9">
    <source>
        <dbReference type="Proteomes" id="UP000637267"/>
    </source>
</evidence>
<dbReference type="PROSITE" id="PS00211">
    <property type="entry name" value="ABC_TRANSPORTER_1"/>
    <property type="match status" value="1"/>
</dbReference>
<dbReference type="InterPro" id="IPR003593">
    <property type="entry name" value="AAA+_ATPase"/>
</dbReference>
<evidence type="ECO:0000313" key="8">
    <source>
        <dbReference type="EMBL" id="GGP22662.1"/>
    </source>
</evidence>
<comment type="function">
    <text evidence="6">Part of the ABC transporter complex HmuTUV involved in hemin import. Responsible for energy coupling to the transport system.</text>
</comment>
<keyword evidence="3" id="KW-0547">Nucleotide-binding</keyword>
<keyword evidence="2" id="KW-1003">Cell membrane</keyword>
<dbReference type="PROSITE" id="PS50893">
    <property type="entry name" value="ABC_TRANSPORTER_2"/>
    <property type="match status" value="1"/>
</dbReference>
<dbReference type="GO" id="GO:0005524">
    <property type="term" value="F:ATP binding"/>
    <property type="evidence" value="ECO:0007669"/>
    <property type="project" value="UniProtKB-KW"/>
</dbReference>
<keyword evidence="1" id="KW-0813">Transport</keyword>
<evidence type="ECO:0000256" key="4">
    <source>
        <dbReference type="ARBA" id="ARBA00022840"/>
    </source>
</evidence>
<dbReference type="InterPro" id="IPR027417">
    <property type="entry name" value="P-loop_NTPase"/>
</dbReference>
<dbReference type="PANTHER" id="PTHR42794">
    <property type="entry name" value="HEMIN IMPORT ATP-BINDING PROTEIN HMUV"/>
    <property type="match status" value="1"/>
</dbReference>
<dbReference type="SMART" id="SM00382">
    <property type="entry name" value="AAA"/>
    <property type="match status" value="1"/>
</dbReference>
<evidence type="ECO:0000256" key="1">
    <source>
        <dbReference type="ARBA" id="ARBA00022448"/>
    </source>
</evidence>
<evidence type="ECO:0000256" key="6">
    <source>
        <dbReference type="ARBA" id="ARBA00037066"/>
    </source>
</evidence>
<dbReference type="Gene3D" id="3.40.50.300">
    <property type="entry name" value="P-loop containing nucleotide triphosphate hydrolases"/>
    <property type="match status" value="1"/>
</dbReference>
<keyword evidence="4 8" id="KW-0067">ATP-binding</keyword>
<dbReference type="SUPFAM" id="SSF52540">
    <property type="entry name" value="P-loop containing nucleoside triphosphate hydrolases"/>
    <property type="match status" value="1"/>
</dbReference>
<reference evidence="9" key="1">
    <citation type="journal article" date="2019" name="Int. J. Syst. Evol. Microbiol.">
        <title>The Global Catalogue of Microorganisms (GCM) 10K type strain sequencing project: providing services to taxonomists for standard genome sequencing and annotation.</title>
        <authorList>
            <consortium name="The Broad Institute Genomics Platform"/>
            <consortium name="The Broad Institute Genome Sequencing Center for Infectious Disease"/>
            <person name="Wu L."/>
            <person name="Ma J."/>
        </authorList>
    </citation>
    <scope>NUCLEOTIDE SEQUENCE [LARGE SCALE GENOMIC DNA]</scope>
    <source>
        <strain evidence="9">CGMCC 1.8859</strain>
    </source>
</reference>
<dbReference type="PANTHER" id="PTHR42794:SF1">
    <property type="entry name" value="HEMIN IMPORT ATP-BINDING PROTEIN HMUV"/>
    <property type="match status" value="1"/>
</dbReference>
<evidence type="ECO:0000256" key="5">
    <source>
        <dbReference type="ARBA" id="ARBA00022967"/>
    </source>
</evidence>
<gene>
    <name evidence="8" type="primary">hmuV</name>
    <name evidence="8" type="ORF">GCM10010970_26620</name>
</gene>